<evidence type="ECO:0000313" key="2">
    <source>
        <dbReference type="EMBL" id="CAG8611134.1"/>
    </source>
</evidence>
<dbReference type="EMBL" id="CAJVPK010002348">
    <property type="protein sequence ID" value="CAG8611134.1"/>
    <property type="molecule type" value="Genomic_DNA"/>
</dbReference>
<reference evidence="2" key="1">
    <citation type="submission" date="2021-06" db="EMBL/GenBank/DDBJ databases">
        <authorList>
            <person name="Kallberg Y."/>
            <person name="Tangrot J."/>
            <person name="Rosling A."/>
        </authorList>
    </citation>
    <scope>NUCLEOTIDE SEQUENCE</scope>
    <source>
        <strain evidence="2">AZ414A</strain>
    </source>
</reference>
<evidence type="ECO:0000256" key="1">
    <source>
        <dbReference type="SAM" id="MobiDB-lite"/>
    </source>
</evidence>
<sequence>MPDHRDDDPRFIDYQLTQKLLKNYYISLPIIASFLRDCHFQAYSSRSIGGKNTVDESGENGSGDDVRDDSDNVGGSNIGGNNSFGSDGGGVEDLNRLNREI</sequence>
<organism evidence="2 3">
    <name type="scientific">Diversispora eburnea</name>
    <dbReference type="NCBI Taxonomy" id="1213867"/>
    <lineage>
        <taxon>Eukaryota</taxon>
        <taxon>Fungi</taxon>
        <taxon>Fungi incertae sedis</taxon>
        <taxon>Mucoromycota</taxon>
        <taxon>Glomeromycotina</taxon>
        <taxon>Glomeromycetes</taxon>
        <taxon>Diversisporales</taxon>
        <taxon>Diversisporaceae</taxon>
        <taxon>Diversispora</taxon>
    </lineage>
</organism>
<dbReference type="Proteomes" id="UP000789706">
    <property type="component" value="Unassembled WGS sequence"/>
</dbReference>
<feature type="region of interest" description="Disordered" evidence="1">
    <location>
        <begin position="48"/>
        <end position="101"/>
    </location>
</feature>
<accession>A0A9N9GHP4</accession>
<name>A0A9N9GHP4_9GLOM</name>
<protein>
    <submittedName>
        <fullName evidence="2">2861_t:CDS:1</fullName>
    </submittedName>
</protein>
<gene>
    <name evidence="2" type="ORF">DEBURN_LOCUS9979</name>
</gene>
<proteinExistence type="predicted"/>
<keyword evidence="3" id="KW-1185">Reference proteome</keyword>
<dbReference type="AlphaFoldDB" id="A0A9N9GHP4"/>
<feature type="compositionally biased region" description="Low complexity" evidence="1">
    <location>
        <begin position="72"/>
        <end position="85"/>
    </location>
</feature>
<evidence type="ECO:0000313" key="3">
    <source>
        <dbReference type="Proteomes" id="UP000789706"/>
    </source>
</evidence>
<comment type="caution">
    <text evidence="2">The sequence shown here is derived from an EMBL/GenBank/DDBJ whole genome shotgun (WGS) entry which is preliminary data.</text>
</comment>